<dbReference type="RefSeq" id="WP_340197454.1">
    <property type="nucleotide sequence ID" value="NZ_JBBKAP010000067.1"/>
</dbReference>
<evidence type="ECO:0000313" key="1">
    <source>
        <dbReference type="EMBL" id="MEK0171856.1"/>
    </source>
</evidence>
<evidence type="ECO:0000313" key="2">
    <source>
        <dbReference type="Proteomes" id="UP001370299"/>
    </source>
</evidence>
<name>A0ABU8YAJ4_9MICO</name>
<keyword evidence="2" id="KW-1185">Reference proteome</keyword>
<proteinExistence type="predicted"/>
<organism evidence="1 2">
    <name type="scientific">Curtobacterium citreum</name>
    <dbReference type="NCBI Taxonomy" id="2036"/>
    <lineage>
        <taxon>Bacteria</taxon>
        <taxon>Bacillati</taxon>
        <taxon>Actinomycetota</taxon>
        <taxon>Actinomycetes</taxon>
        <taxon>Micrococcales</taxon>
        <taxon>Microbacteriaceae</taxon>
        <taxon>Curtobacterium</taxon>
    </lineage>
</organism>
<dbReference type="EMBL" id="JBBLYY010000050">
    <property type="protein sequence ID" value="MEK0171856.1"/>
    <property type="molecule type" value="Genomic_DNA"/>
</dbReference>
<protein>
    <submittedName>
        <fullName evidence="1">RES family NAD+ phosphorylase</fullName>
    </submittedName>
</protein>
<sequence length="210" mass="21949">MTNAARTDVIQTAPQVGLDLTGFPDGGRPPAEAFRAHLDEFAPWYFASHPHGRFNLREPNGTCCFAAAVSTAVREFFGPKIRRNEVSAADAAALRVSTITPPSDASSAHVSGRGAAHFGVTSELTTMGDYAVTQAWAELFKDWVDALRYDSRFDPGGEAWALFGTAGPAPSLGGATAVIDGARAAEAAGVSVLPGPPRKSAVRMVPNPPA</sequence>
<reference evidence="1 2" key="1">
    <citation type="submission" date="2024-03" db="EMBL/GenBank/DDBJ databases">
        <title>Whole genomes of four grape xylem sap localized bacterial endophytes.</title>
        <authorList>
            <person name="Kumar G."/>
            <person name="Savka M.A."/>
        </authorList>
    </citation>
    <scope>NUCLEOTIDE SEQUENCE [LARGE SCALE GENOMIC DNA]</scope>
    <source>
        <strain evidence="1 2">RIT_GXS8</strain>
    </source>
</reference>
<gene>
    <name evidence="1" type="ORF">WMN62_10275</name>
</gene>
<comment type="caution">
    <text evidence="1">The sequence shown here is derived from an EMBL/GenBank/DDBJ whole genome shotgun (WGS) entry which is preliminary data.</text>
</comment>
<dbReference type="Proteomes" id="UP001370299">
    <property type="component" value="Unassembled WGS sequence"/>
</dbReference>
<accession>A0ABU8YAJ4</accession>